<evidence type="ECO:0000256" key="3">
    <source>
        <dbReference type="ARBA" id="ARBA00022692"/>
    </source>
</evidence>
<dbReference type="GO" id="GO:0016020">
    <property type="term" value="C:membrane"/>
    <property type="evidence" value="ECO:0007669"/>
    <property type="project" value="UniProtKB-SubCell"/>
</dbReference>
<organism evidence="10 11">
    <name type="scientific">Geranomyces variabilis</name>
    <dbReference type="NCBI Taxonomy" id="109894"/>
    <lineage>
        <taxon>Eukaryota</taxon>
        <taxon>Fungi</taxon>
        <taxon>Fungi incertae sedis</taxon>
        <taxon>Chytridiomycota</taxon>
        <taxon>Chytridiomycota incertae sedis</taxon>
        <taxon>Chytridiomycetes</taxon>
        <taxon>Spizellomycetales</taxon>
        <taxon>Powellomycetaceae</taxon>
        <taxon>Geranomyces</taxon>
    </lineage>
</organism>
<protein>
    <recommendedName>
        <fullName evidence="9">TLC domain-containing protein</fullName>
    </recommendedName>
</protein>
<reference evidence="10" key="1">
    <citation type="submission" date="2020-05" db="EMBL/GenBank/DDBJ databases">
        <title>Phylogenomic resolution of chytrid fungi.</title>
        <authorList>
            <person name="Stajich J.E."/>
            <person name="Amses K."/>
            <person name="Simmons R."/>
            <person name="Seto K."/>
            <person name="Myers J."/>
            <person name="Bonds A."/>
            <person name="Quandt C.A."/>
            <person name="Barry K."/>
            <person name="Liu P."/>
            <person name="Grigoriev I."/>
            <person name="Longcore J.E."/>
            <person name="James T.Y."/>
        </authorList>
    </citation>
    <scope>NUCLEOTIDE SEQUENCE</scope>
    <source>
        <strain evidence="10">JEL0379</strain>
    </source>
</reference>
<dbReference type="AlphaFoldDB" id="A0AAD5TQ38"/>
<keyword evidence="11" id="KW-1185">Reference proteome</keyword>
<keyword evidence="3 6" id="KW-0812">Transmembrane</keyword>
<dbReference type="PANTHER" id="PTHR12560">
    <property type="entry name" value="LONGEVITY ASSURANCE FACTOR 1 LAG1"/>
    <property type="match status" value="1"/>
</dbReference>
<comment type="subcellular location">
    <subcellularLocation>
        <location evidence="1">Membrane</location>
        <topology evidence="1">Multi-pass membrane protein</topology>
    </subcellularLocation>
</comment>
<feature type="domain" description="TLC" evidence="9">
    <location>
        <begin position="159"/>
        <end position="367"/>
    </location>
</feature>
<dbReference type="InterPro" id="IPR016439">
    <property type="entry name" value="Lag1/Lac1-like"/>
</dbReference>
<evidence type="ECO:0000256" key="2">
    <source>
        <dbReference type="ARBA" id="ARBA00009808"/>
    </source>
</evidence>
<dbReference type="PROSITE" id="PS50922">
    <property type="entry name" value="TLC"/>
    <property type="match status" value="1"/>
</dbReference>
<sequence length="379" mass="42495">MQQPSPHHSAHRSPTSAFPYFPFSFAPRAPWESVHWPSWLTEPGNKDLVVPEDLTDVIWFTIAWAVAHVLVVRLILKPLSRLLVAPPSQPSKVNQRSADAIEGCTSSTTSPPRIRQRPTKSTSPPARGTHSSGSAVSSSSKRRLSTSADHPPPPADNRYKFVLSGWKFITYGVSTAIGAYIIYAEDWLLTPRLYWTNFGSPGVMTPLMKLYYKTGFSSYLYGSISIIFFEPRQKDFAVMVSHHLVTLSLMFLSYLWPYFRIGCAILLLHDLSDPIMELAKMALYAGKTRLADALFGTFALVFIVTRNWIFPFYIIRSVFQYAYDAPHPTLAMGISVRDAAVAGLCMLELFHLFWASLILRMAKNAIVNRGVGDDARNTE</sequence>
<keyword evidence="5 6" id="KW-0472">Membrane</keyword>
<feature type="transmembrane region" description="Helical" evidence="8">
    <location>
        <begin position="57"/>
        <end position="76"/>
    </location>
</feature>
<dbReference type="InterPro" id="IPR006634">
    <property type="entry name" value="TLC-dom"/>
</dbReference>
<evidence type="ECO:0000259" key="9">
    <source>
        <dbReference type="PROSITE" id="PS50922"/>
    </source>
</evidence>
<dbReference type="Pfam" id="PF03798">
    <property type="entry name" value="TRAM_LAG1_CLN8"/>
    <property type="match status" value="1"/>
</dbReference>
<feature type="transmembrane region" description="Helical" evidence="8">
    <location>
        <begin position="290"/>
        <end position="319"/>
    </location>
</feature>
<dbReference type="PANTHER" id="PTHR12560:SF0">
    <property type="entry name" value="LD18904P"/>
    <property type="match status" value="1"/>
</dbReference>
<dbReference type="GO" id="GO:0050291">
    <property type="term" value="F:sphingosine N-acyltransferase activity"/>
    <property type="evidence" value="ECO:0007669"/>
    <property type="project" value="InterPro"/>
</dbReference>
<evidence type="ECO:0000256" key="4">
    <source>
        <dbReference type="ARBA" id="ARBA00022989"/>
    </source>
</evidence>
<keyword evidence="4 8" id="KW-1133">Transmembrane helix</keyword>
<dbReference type="EMBL" id="JADGJQ010000005">
    <property type="protein sequence ID" value="KAJ3183808.1"/>
    <property type="molecule type" value="Genomic_DNA"/>
</dbReference>
<gene>
    <name evidence="10" type="ORF">HDU87_005924</name>
</gene>
<dbReference type="Proteomes" id="UP001212152">
    <property type="component" value="Unassembled WGS sequence"/>
</dbReference>
<evidence type="ECO:0000256" key="1">
    <source>
        <dbReference type="ARBA" id="ARBA00004141"/>
    </source>
</evidence>
<feature type="region of interest" description="Disordered" evidence="7">
    <location>
        <begin position="87"/>
        <end position="153"/>
    </location>
</feature>
<evidence type="ECO:0000256" key="6">
    <source>
        <dbReference type="PROSITE-ProRule" id="PRU00205"/>
    </source>
</evidence>
<evidence type="ECO:0000256" key="5">
    <source>
        <dbReference type="ARBA" id="ARBA00023136"/>
    </source>
</evidence>
<evidence type="ECO:0000313" key="11">
    <source>
        <dbReference type="Proteomes" id="UP001212152"/>
    </source>
</evidence>
<feature type="transmembrane region" description="Helical" evidence="8">
    <location>
        <begin position="210"/>
        <end position="229"/>
    </location>
</feature>
<evidence type="ECO:0000313" key="10">
    <source>
        <dbReference type="EMBL" id="KAJ3183808.1"/>
    </source>
</evidence>
<evidence type="ECO:0000256" key="7">
    <source>
        <dbReference type="SAM" id="MobiDB-lite"/>
    </source>
</evidence>
<name>A0AAD5TQ38_9FUNG</name>
<evidence type="ECO:0000256" key="8">
    <source>
        <dbReference type="SAM" id="Phobius"/>
    </source>
</evidence>
<accession>A0AAD5TQ38</accession>
<comment type="similarity">
    <text evidence="2">Belongs to the sphingosine N-acyltransferase family.</text>
</comment>
<dbReference type="SMART" id="SM00724">
    <property type="entry name" value="TLC"/>
    <property type="match status" value="1"/>
</dbReference>
<proteinExistence type="inferred from homology"/>
<dbReference type="GO" id="GO:0046513">
    <property type="term" value="P:ceramide biosynthetic process"/>
    <property type="evidence" value="ECO:0007669"/>
    <property type="project" value="InterPro"/>
</dbReference>
<comment type="caution">
    <text evidence="10">The sequence shown here is derived from an EMBL/GenBank/DDBJ whole genome shotgun (WGS) entry which is preliminary data.</text>
</comment>